<evidence type="ECO:0000313" key="3">
    <source>
        <dbReference type="Proteomes" id="UP000008957"/>
    </source>
</evidence>
<dbReference type="EMBL" id="FP929056">
    <property type="protein sequence ID" value="CBL27757.1"/>
    <property type="molecule type" value="Genomic_DNA"/>
</dbReference>
<keyword evidence="1" id="KW-1133">Transmembrane helix</keyword>
<keyword evidence="3" id="KW-1185">Reference proteome</keyword>
<sequence length="147" mass="16794">MIKGGRNMPEGYDRVAHLGFIQGAINRMAGNSFLCKGWAVTLFSALSAFVVSAEGSHVLCVPWLLAAAVLVFWWMDSWYLRMERLFRRLYDRVRLGDEAGNPYDMSFKPFMGEEQCVFRIMFSRSTLPVYSVMLVAALVLFFVRRGC</sequence>
<evidence type="ECO:0008006" key="4">
    <source>
        <dbReference type="Google" id="ProtNLM"/>
    </source>
</evidence>
<dbReference type="Proteomes" id="UP000008957">
    <property type="component" value="Chromosome"/>
</dbReference>
<name>A0AB94IVH7_9BACT</name>
<feature type="transmembrane region" description="Helical" evidence="1">
    <location>
        <begin position="33"/>
        <end position="51"/>
    </location>
</feature>
<reference evidence="2 3" key="2">
    <citation type="submission" date="2010-03" db="EMBL/GenBank/DDBJ databases">
        <authorList>
            <person name="Pajon A."/>
        </authorList>
    </citation>
    <scope>NUCLEOTIDE SEQUENCE [LARGE SCALE GENOMIC DNA]</scope>
    <source>
        <strain evidence="2 3">SGP1</strain>
    </source>
</reference>
<accession>A0AB94IVH7</accession>
<protein>
    <recommendedName>
        <fullName evidence="4">DUF3899 domain-containing protein</fullName>
    </recommendedName>
</protein>
<reference evidence="3" key="1">
    <citation type="submission" date="2010-03" db="EMBL/GenBank/DDBJ databases">
        <title>The genome sequence of Synergistetes sp. SGP1.</title>
        <authorList>
            <consortium name="metaHIT consortium -- http://www.metahit.eu/"/>
            <person name="Pajon A."/>
            <person name="Turner K."/>
            <person name="Parkhill J."/>
            <person name="Wade W."/>
            <person name="Vartoukian S."/>
        </authorList>
    </citation>
    <scope>NUCLEOTIDE SEQUENCE [LARGE SCALE GENOMIC DNA]</scope>
    <source>
        <strain evidence="3">SGP1</strain>
    </source>
</reference>
<dbReference type="AlphaFoldDB" id="A0AB94IVH7"/>
<keyword evidence="1" id="KW-0472">Membrane</keyword>
<gene>
    <name evidence="2" type="ORF">SY1_02310</name>
</gene>
<dbReference type="KEGG" id="sbr:SY1_02310"/>
<feature type="transmembrane region" description="Helical" evidence="1">
    <location>
        <begin position="127"/>
        <end position="144"/>
    </location>
</feature>
<keyword evidence="1" id="KW-0812">Transmembrane</keyword>
<evidence type="ECO:0000313" key="2">
    <source>
        <dbReference type="EMBL" id="CBL27757.1"/>
    </source>
</evidence>
<proteinExistence type="predicted"/>
<organism evidence="2 3">
    <name type="scientific">Fretibacterium fastidiosum</name>
    <dbReference type="NCBI Taxonomy" id="651822"/>
    <lineage>
        <taxon>Bacteria</taxon>
        <taxon>Thermotogati</taxon>
        <taxon>Synergistota</taxon>
        <taxon>Synergistia</taxon>
        <taxon>Synergistales</taxon>
        <taxon>Aminobacteriaceae</taxon>
        <taxon>Fretibacterium</taxon>
    </lineage>
</organism>
<evidence type="ECO:0000256" key="1">
    <source>
        <dbReference type="SAM" id="Phobius"/>
    </source>
</evidence>
<feature type="transmembrane region" description="Helical" evidence="1">
    <location>
        <begin position="63"/>
        <end position="80"/>
    </location>
</feature>